<name>A0ABM8T853_9BURK</name>
<accession>A0ABM8T853</accession>
<dbReference type="EMBL" id="CAJNAU010000197">
    <property type="protein sequence ID" value="CAE6865545.1"/>
    <property type="molecule type" value="Genomic_DNA"/>
</dbReference>
<gene>
    <name evidence="1" type="ORF">R69658_07841</name>
</gene>
<evidence type="ECO:0000313" key="2">
    <source>
        <dbReference type="Proteomes" id="UP000674425"/>
    </source>
</evidence>
<reference evidence="1 2" key="1">
    <citation type="submission" date="2021-02" db="EMBL/GenBank/DDBJ databases">
        <authorList>
            <person name="Vanwijnsberghe S."/>
        </authorList>
    </citation>
    <scope>NUCLEOTIDE SEQUENCE [LARGE SCALE GENOMIC DNA]</scope>
    <source>
        <strain evidence="1 2">R-69658</strain>
    </source>
</reference>
<comment type="caution">
    <text evidence="1">The sequence shown here is derived from an EMBL/GenBank/DDBJ whole genome shotgun (WGS) entry which is preliminary data.</text>
</comment>
<dbReference type="Proteomes" id="UP000674425">
    <property type="component" value="Unassembled WGS sequence"/>
</dbReference>
<sequence>MRNALCGGIRRWASVGHDTPTGDFGVTIRPQAVEPAEFEAALPTIIEVLRREYAFARAEASHG</sequence>
<dbReference type="RefSeq" id="WP_200622840.1">
    <property type="nucleotide sequence ID" value="NZ_CAJNAU010000197.1"/>
</dbReference>
<protein>
    <submittedName>
        <fullName evidence="1">Uncharacterized protein</fullName>
    </submittedName>
</protein>
<organism evidence="1 2">
    <name type="scientific">Paraburkholderia aspalathi</name>
    <dbReference type="NCBI Taxonomy" id="1324617"/>
    <lineage>
        <taxon>Bacteria</taxon>
        <taxon>Pseudomonadati</taxon>
        <taxon>Pseudomonadota</taxon>
        <taxon>Betaproteobacteria</taxon>
        <taxon>Burkholderiales</taxon>
        <taxon>Burkholderiaceae</taxon>
        <taxon>Paraburkholderia</taxon>
    </lineage>
</organism>
<evidence type="ECO:0000313" key="1">
    <source>
        <dbReference type="EMBL" id="CAE6865545.1"/>
    </source>
</evidence>
<proteinExistence type="predicted"/>
<keyword evidence="2" id="KW-1185">Reference proteome</keyword>